<evidence type="ECO:0000256" key="7">
    <source>
        <dbReference type="ARBA" id="ARBA00022771"/>
    </source>
</evidence>
<evidence type="ECO:0000256" key="3">
    <source>
        <dbReference type="ARBA" id="ARBA00004906"/>
    </source>
</evidence>
<gene>
    <name evidence="16" type="ORF">SADUNF_Sadunf16G0097700</name>
</gene>
<keyword evidence="9" id="KW-0862">Zinc</keyword>
<evidence type="ECO:0000256" key="14">
    <source>
        <dbReference type="SAM" id="Phobius"/>
    </source>
</evidence>
<dbReference type="SUPFAM" id="SSF57850">
    <property type="entry name" value="RING/U-box"/>
    <property type="match status" value="1"/>
</dbReference>
<dbReference type="Proteomes" id="UP000657918">
    <property type="component" value="Chromosome 16"/>
</dbReference>
<dbReference type="InterPro" id="IPR032010">
    <property type="entry name" value="APD1-4_M"/>
</dbReference>
<dbReference type="InterPro" id="IPR013083">
    <property type="entry name" value="Znf_RING/FYVE/PHD"/>
</dbReference>
<dbReference type="GO" id="GO:0005768">
    <property type="term" value="C:endosome"/>
    <property type="evidence" value="ECO:0007669"/>
    <property type="project" value="TreeGrafter"/>
</dbReference>
<keyword evidence="6" id="KW-0479">Metal-binding</keyword>
<protein>
    <recommendedName>
        <fullName evidence="15">RING-type domain-containing protein</fullName>
    </recommendedName>
</protein>
<feature type="compositionally biased region" description="Low complexity" evidence="13">
    <location>
        <begin position="8"/>
        <end position="23"/>
    </location>
</feature>
<evidence type="ECO:0000256" key="8">
    <source>
        <dbReference type="ARBA" id="ARBA00022786"/>
    </source>
</evidence>
<comment type="caution">
    <text evidence="16">The sequence shown here is derived from an EMBL/GenBank/DDBJ whole genome shotgun (WGS) entry which is preliminary data.</text>
</comment>
<comment type="subcellular location">
    <subcellularLocation>
        <location evidence="2">Endomembrane system</location>
    </subcellularLocation>
    <subcellularLocation>
        <location evidence="1">Membrane</location>
        <topology evidence="1">Multi-pass membrane protein</topology>
    </subcellularLocation>
</comment>
<dbReference type="AlphaFoldDB" id="A0A835J9C7"/>
<dbReference type="InterPro" id="IPR032008">
    <property type="entry name" value="APD1-4_N"/>
</dbReference>
<dbReference type="Pfam" id="PF13920">
    <property type="entry name" value="zf-C3HC4_3"/>
    <property type="match status" value="1"/>
</dbReference>
<accession>A0A835J9C7</accession>
<evidence type="ECO:0000256" key="9">
    <source>
        <dbReference type="ARBA" id="ARBA00022833"/>
    </source>
</evidence>
<comment type="pathway">
    <text evidence="3">Protein modification; protein ubiquitination.</text>
</comment>
<reference evidence="16 17" key="1">
    <citation type="submission" date="2020-10" db="EMBL/GenBank/DDBJ databases">
        <title>Plant Genome Project.</title>
        <authorList>
            <person name="Zhang R.-G."/>
        </authorList>
    </citation>
    <scope>NUCLEOTIDE SEQUENCE [LARGE SCALE GENOMIC DNA]</scope>
    <source>
        <strain evidence="16">FAFU-HL-1</strain>
        <tissue evidence="16">Leaf</tissue>
    </source>
</reference>
<evidence type="ECO:0000259" key="15">
    <source>
        <dbReference type="PROSITE" id="PS50089"/>
    </source>
</evidence>
<keyword evidence="5 14" id="KW-0812">Transmembrane</keyword>
<dbReference type="PROSITE" id="PS50089">
    <property type="entry name" value="ZF_RING_2"/>
    <property type="match status" value="1"/>
</dbReference>
<keyword evidence="10 14" id="KW-1133">Transmembrane helix</keyword>
<dbReference type="Gene3D" id="3.30.40.10">
    <property type="entry name" value="Zinc/RING finger domain, C3HC4 (zinc finger)"/>
    <property type="match status" value="1"/>
</dbReference>
<dbReference type="InterPro" id="IPR001841">
    <property type="entry name" value="Znf_RING"/>
</dbReference>
<proteinExistence type="predicted"/>
<feature type="domain" description="RING-type" evidence="15">
    <location>
        <begin position="423"/>
        <end position="462"/>
    </location>
</feature>
<evidence type="ECO:0000256" key="2">
    <source>
        <dbReference type="ARBA" id="ARBA00004308"/>
    </source>
</evidence>
<evidence type="ECO:0000313" key="16">
    <source>
        <dbReference type="EMBL" id="KAF9665201.1"/>
    </source>
</evidence>
<keyword evidence="4" id="KW-0808">Transferase</keyword>
<feature type="region of interest" description="Disordered" evidence="13">
    <location>
        <begin position="1"/>
        <end position="40"/>
    </location>
</feature>
<dbReference type="GO" id="GO:0009555">
    <property type="term" value="P:pollen development"/>
    <property type="evidence" value="ECO:0007669"/>
    <property type="project" value="UniProtKB-ARBA"/>
</dbReference>
<evidence type="ECO:0000313" key="17">
    <source>
        <dbReference type="Proteomes" id="UP000657918"/>
    </source>
</evidence>
<keyword evidence="7 12" id="KW-0863">Zinc-finger</keyword>
<evidence type="ECO:0000256" key="5">
    <source>
        <dbReference type="ARBA" id="ARBA00022692"/>
    </source>
</evidence>
<dbReference type="Pfam" id="PF16040">
    <property type="entry name" value="APD1-4_N"/>
    <property type="match status" value="1"/>
</dbReference>
<organism evidence="16 17">
    <name type="scientific">Salix dunnii</name>
    <dbReference type="NCBI Taxonomy" id="1413687"/>
    <lineage>
        <taxon>Eukaryota</taxon>
        <taxon>Viridiplantae</taxon>
        <taxon>Streptophyta</taxon>
        <taxon>Embryophyta</taxon>
        <taxon>Tracheophyta</taxon>
        <taxon>Spermatophyta</taxon>
        <taxon>Magnoliopsida</taxon>
        <taxon>eudicotyledons</taxon>
        <taxon>Gunneridae</taxon>
        <taxon>Pentapetalae</taxon>
        <taxon>rosids</taxon>
        <taxon>fabids</taxon>
        <taxon>Malpighiales</taxon>
        <taxon>Salicaceae</taxon>
        <taxon>Saliceae</taxon>
        <taxon>Salix</taxon>
    </lineage>
</organism>
<dbReference type="GO" id="GO:0016567">
    <property type="term" value="P:protein ubiquitination"/>
    <property type="evidence" value="ECO:0007669"/>
    <property type="project" value="TreeGrafter"/>
</dbReference>
<dbReference type="GO" id="GO:0061630">
    <property type="term" value="F:ubiquitin protein ligase activity"/>
    <property type="evidence" value="ECO:0007669"/>
    <property type="project" value="TreeGrafter"/>
</dbReference>
<evidence type="ECO:0000256" key="4">
    <source>
        <dbReference type="ARBA" id="ARBA00022679"/>
    </source>
</evidence>
<feature type="transmembrane region" description="Helical" evidence="14">
    <location>
        <begin position="83"/>
        <end position="105"/>
    </location>
</feature>
<dbReference type="GO" id="GO:0000278">
    <property type="term" value="P:mitotic cell cycle"/>
    <property type="evidence" value="ECO:0007669"/>
    <property type="project" value="UniProtKB-ARBA"/>
</dbReference>
<keyword evidence="8" id="KW-0833">Ubl conjugation pathway</keyword>
<dbReference type="OrthoDB" id="3045089at2759"/>
<keyword evidence="17" id="KW-1185">Reference proteome</keyword>
<feature type="compositionally biased region" description="Basic and acidic residues" evidence="13">
    <location>
        <begin position="30"/>
        <end position="40"/>
    </location>
</feature>
<evidence type="ECO:0000256" key="13">
    <source>
        <dbReference type="SAM" id="MobiDB-lite"/>
    </source>
</evidence>
<evidence type="ECO:0000256" key="1">
    <source>
        <dbReference type="ARBA" id="ARBA00004141"/>
    </source>
</evidence>
<name>A0A835J9C7_9ROSI</name>
<evidence type="ECO:0000256" key="10">
    <source>
        <dbReference type="ARBA" id="ARBA00022989"/>
    </source>
</evidence>
<feature type="transmembrane region" description="Helical" evidence="14">
    <location>
        <begin position="326"/>
        <end position="347"/>
    </location>
</feature>
<keyword evidence="11 14" id="KW-0472">Membrane</keyword>
<dbReference type="PANTHER" id="PTHR46858">
    <property type="entry name" value="OS05G0521000 PROTEIN"/>
    <property type="match status" value="1"/>
</dbReference>
<evidence type="ECO:0000256" key="12">
    <source>
        <dbReference type="PROSITE-ProRule" id="PRU00175"/>
    </source>
</evidence>
<evidence type="ECO:0000256" key="11">
    <source>
        <dbReference type="ARBA" id="ARBA00023136"/>
    </source>
</evidence>
<dbReference type="GO" id="GO:0009705">
    <property type="term" value="C:plant-type vacuole membrane"/>
    <property type="evidence" value="ECO:0007669"/>
    <property type="project" value="TreeGrafter"/>
</dbReference>
<dbReference type="GO" id="GO:0008270">
    <property type="term" value="F:zinc ion binding"/>
    <property type="evidence" value="ECO:0007669"/>
    <property type="project" value="UniProtKB-KW"/>
</dbReference>
<dbReference type="FunFam" id="3.30.40.10:FF:000658">
    <property type="entry name" value="E3 ubiquitin-protein ligase APD2"/>
    <property type="match status" value="1"/>
</dbReference>
<dbReference type="Pfam" id="PF16041">
    <property type="entry name" value="APD1-4_M"/>
    <property type="match status" value="1"/>
</dbReference>
<sequence length="474" mass="53120">MAQPDEISGSSRGHSAAAASSSSNHTYSPVREEHDHDHDHWSRQLGFRQQEIEQPQQQEYTDISNRGDYFGFNDLAAVRDDTWSCVVVVLTFWFFVSMTMILGVYGAMRLTLGPKCSVLLQPNPIFVQSIKVEQLYDTNPGLILYGLYTSPQLDVVETWNRTLNFSVSADSHKASVDFMYFLNEGSQINISYRVNSPSYSVFLIIAQGSESLYQWLENPTRPNTTLSWNVIQGSGYVQQSIFTSASYYIAVGNLNSEEVEVQLTLRVRSFMYNTSDAYYKCTFTDSKCSLSILFPNGNAAVLDSLGPEEGSYSEEWNVKVSYGPRWATYIFGIGGMTVIMMAAFNFLNKFQCVREDGTRLQFGEMDPGRAPLLSRKDDDLASWGSSYDSASNDEEGLEDFLASSSLEGKSRDGENGNNTRRLCAICFDAPRDCFFLPCGHCVACFACGTRIAEADGTCPICRRNMRKVRKIFTV</sequence>
<dbReference type="PANTHER" id="PTHR46858:SF5">
    <property type="entry name" value="E3 UBIQUITIN-PROTEIN LIGASE APD1-RELATED"/>
    <property type="match status" value="1"/>
</dbReference>
<dbReference type="SMART" id="SM00184">
    <property type="entry name" value="RING"/>
    <property type="match status" value="1"/>
</dbReference>
<evidence type="ECO:0000256" key="6">
    <source>
        <dbReference type="ARBA" id="ARBA00022723"/>
    </source>
</evidence>
<dbReference type="EMBL" id="JADGMS010000016">
    <property type="protein sequence ID" value="KAF9665201.1"/>
    <property type="molecule type" value="Genomic_DNA"/>
</dbReference>